<dbReference type="EMBL" id="UYWY01021864">
    <property type="protein sequence ID" value="VDM45044.1"/>
    <property type="molecule type" value="Genomic_DNA"/>
</dbReference>
<evidence type="ECO:0000256" key="2">
    <source>
        <dbReference type="SAM" id="Phobius"/>
    </source>
</evidence>
<protein>
    <submittedName>
        <fullName evidence="3">Uncharacterized protein</fullName>
    </submittedName>
</protein>
<reference evidence="3" key="1">
    <citation type="submission" date="2018-11" db="EMBL/GenBank/DDBJ databases">
        <authorList>
            <consortium name="Pathogen Informatics"/>
        </authorList>
    </citation>
    <scope>NUCLEOTIDE SEQUENCE [LARGE SCALE GENOMIC DNA]</scope>
</reference>
<keyword evidence="2" id="KW-0472">Membrane</keyword>
<proteinExistence type="predicted"/>
<dbReference type="AlphaFoldDB" id="A0A3P7GTA9"/>
<name>A0A3P7GTA9_TOXCA</name>
<feature type="region of interest" description="Disordered" evidence="1">
    <location>
        <begin position="195"/>
        <end position="234"/>
    </location>
</feature>
<organism evidence="3">
    <name type="scientific">Toxocara canis</name>
    <name type="common">Canine roundworm</name>
    <dbReference type="NCBI Taxonomy" id="6265"/>
    <lineage>
        <taxon>Eukaryota</taxon>
        <taxon>Metazoa</taxon>
        <taxon>Ecdysozoa</taxon>
        <taxon>Nematoda</taxon>
        <taxon>Chromadorea</taxon>
        <taxon>Rhabditida</taxon>
        <taxon>Spirurina</taxon>
        <taxon>Ascaridomorpha</taxon>
        <taxon>Ascaridoidea</taxon>
        <taxon>Toxocaridae</taxon>
        <taxon>Toxocara</taxon>
    </lineage>
</organism>
<feature type="compositionally biased region" description="Basic and acidic residues" evidence="1">
    <location>
        <begin position="195"/>
        <end position="232"/>
    </location>
</feature>
<keyword evidence="2" id="KW-1133">Transmembrane helix</keyword>
<sequence length="376" mass="41896">MDDCSQQIDMSEAAYCCSSCDFITTANSQAHCDNHNTQHHCSHLVVTSELHLLPLWLSTSVYGSQCLLLATLFIFDSHEVMNCHGEHVLQVALRACSSCTTIGCTHFEFIKFRLSMLAGSRLCLSVIYICGSMELPVILAILSFLRIWKRLSNLVDALQSELNEPEAWCACARLFRTQTASLLNLFAPEEVSSDKKDTEWDNGYRERRRQTKSELEEHTSSEHSSGDAHTTEEQCPLCPNKSALLRTHLAEEHKIAEEAIERLLMSVASSSALPDSTSDNKFAFTAPQASIYVQTVVRSELIYWAVKMGTRTGSIGRAYASTFFRSRTSLLGLIRSCSEHLVGHLIGAYARESKTSIHRIYVLDNATALTTRSVGI</sequence>
<feature type="transmembrane region" description="Helical" evidence="2">
    <location>
        <begin position="122"/>
        <end position="145"/>
    </location>
</feature>
<keyword evidence="2" id="KW-0812">Transmembrane</keyword>
<gene>
    <name evidence="3" type="ORF">TCNE_LOCUS13723</name>
</gene>
<accession>A0A3P7GTA9</accession>
<evidence type="ECO:0000256" key="1">
    <source>
        <dbReference type="SAM" id="MobiDB-lite"/>
    </source>
</evidence>
<evidence type="ECO:0000313" key="3">
    <source>
        <dbReference type="EMBL" id="VDM45044.1"/>
    </source>
</evidence>